<evidence type="ECO:0000256" key="5">
    <source>
        <dbReference type="ARBA" id="ARBA00023163"/>
    </source>
</evidence>
<name>A0ABQ1MWU5_9SPHI</name>
<evidence type="ECO:0000256" key="1">
    <source>
        <dbReference type="ARBA" id="ARBA00008724"/>
    </source>
</evidence>
<dbReference type="EMBL" id="BMIK01000021">
    <property type="protein sequence ID" value="GGC44526.1"/>
    <property type="molecule type" value="Genomic_DNA"/>
</dbReference>
<evidence type="ECO:0000256" key="3">
    <source>
        <dbReference type="ARBA" id="ARBA00023015"/>
    </source>
</evidence>
<dbReference type="Pfam" id="PF01709">
    <property type="entry name" value="Transcrip_reg"/>
    <property type="match status" value="1"/>
</dbReference>
<evidence type="ECO:0000313" key="9">
    <source>
        <dbReference type="EMBL" id="GGC44526.1"/>
    </source>
</evidence>
<proteinExistence type="inferred from homology"/>
<dbReference type="Pfam" id="PF20772">
    <property type="entry name" value="TACO1_YebC_N"/>
    <property type="match status" value="1"/>
</dbReference>
<comment type="caution">
    <text evidence="9">The sequence shown here is derived from an EMBL/GenBank/DDBJ whole genome shotgun (WGS) entry which is preliminary data.</text>
</comment>
<evidence type="ECO:0000313" key="10">
    <source>
        <dbReference type="Proteomes" id="UP000597338"/>
    </source>
</evidence>
<dbReference type="InterPro" id="IPR002876">
    <property type="entry name" value="Transcrip_reg_TACO1-like"/>
</dbReference>
<feature type="domain" description="TACO1/YebC-like second and third" evidence="7">
    <location>
        <begin position="79"/>
        <end position="240"/>
    </location>
</feature>
<keyword evidence="3 6" id="KW-0805">Transcription regulation</keyword>
<dbReference type="NCBIfam" id="TIGR01033">
    <property type="entry name" value="YebC/PmpR family DNA-binding transcriptional regulator"/>
    <property type="match status" value="1"/>
</dbReference>
<comment type="similarity">
    <text evidence="1 6">Belongs to the TACO1 family.</text>
</comment>
<evidence type="ECO:0000256" key="6">
    <source>
        <dbReference type="HAMAP-Rule" id="MF_00693"/>
    </source>
</evidence>
<dbReference type="NCBIfam" id="NF009044">
    <property type="entry name" value="PRK12378.1"/>
    <property type="match status" value="1"/>
</dbReference>
<accession>A0ABQ1MWU5</accession>
<dbReference type="PANTHER" id="PTHR12532:SF6">
    <property type="entry name" value="TRANSCRIPTIONAL REGULATORY PROTEIN YEBC-RELATED"/>
    <property type="match status" value="1"/>
</dbReference>
<reference evidence="10" key="1">
    <citation type="journal article" date="2019" name="Int. J. Syst. Evol. Microbiol.">
        <title>The Global Catalogue of Microorganisms (GCM) 10K type strain sequencing project: providing services to taxonomists for standard genome sequencing and annotation.</title>
        <authorList>
            <consortium name="The Broad Institute Genomics Platform"/>
            <consortium name="The Broad Institute Genome Sequencing Center for Infectious Disease"/>
            <person name="Wu L."/>
            <person name="Ma J."/>
        </authorList>
    </citation>
    <scope>NUCLEOTIDE SEQUENCE [LARGE SCALE GENOMIC DNA]</scope>
    <source>
        <strain evidence="10">CGMCC 1.15342</strain>
    </source>
</reference>
<evidence type="ECO:0000256" key="4">
    <source>
        <dbReference type="ARBA" id="ARBA00023125"/>
    </source>
</evidence>
<comment type="subcellular location">
    <subcellularLocation>
        <location evidence="6">Cytoplasm</location>
    </subcellularLocation>
</comment>
<dbReference type="InterPro" id="IPR049083">
    <property type="entry name" value="TACO1_YebC_N"/>
</dbReference>
<organism evidence="9 10">
    <name type="scientific">Parapedobacter defluvii</name>
    <dbReference type="NCBI Taxonomy" id="2045106"/>
    <lineage>
        <taxon>Bacteria</taxon>
        <taxon>Pseudomonadati</taxon>
        <taxon>Bacteroidota</taxon>
        <taxon>Sphingobacteriia</taxon>
        <taxon>Sphingobacteriales</taxon>
        <taxon>Sphingobacteriaceae</taxon>
        <taxon>Parapedobacter</taxon>
    </lineage>
</organism>
<dbReference type="Gene3D" id="1.10.10.200">
    <property type="match status" value="1"/>
</dbReference>
<keyword evidence="4 6" id="KW-0238">DNA-binding</keyword>
<dbReference type="Proteomes" id="UP000597338">
    <property type="component" value="Unassembled WGS sequence"/>
</dbReference>
<dbReference type="InterPro" id="IPR026564">
    <property type="entry name" value="Transcrip_reg_TACO1-like_dom3"/>
</dbReference>
<keyword evidence="2 6" id="KW-0963">Cytoplasm</keyword>
<dbReference type="RefSeq" id="WP_188753332.1">
    <property type="nucleotide sequence ID" value="NZ_BMIK01000021.1"/>
</dbReference>
<evidence type="ECO:0000259" key="7">
    <source>
        <dbReference type="Pfam" id="PF01709"/>
    </source>
</evidence>
<sequence>MGRAFEFRKERKFKRWAKMAVQFTRLGKEIAIAVKEGGPNPEGNSRLRTAIQNAKAVNMPKDRIEAAIKRASDKDAKGYEEHVYEGYGPHGVPVLIETATDNTNRTVANIRSYFSKAGGTLGKTGSLDFIFQRKSVFRFTVGEDVDLEELELELIDGGLEELYVEADEEGNDVVVAQTSFEDFGNMQRLLEEKGIEIKSAKLERIALSTTEVSEEDAAEVLKLIDKIEEDDDVQAVYHNMA</sequence>
<evidence type="ECO:0000259" key="8">
    <source>
        <dbReference type="Pfam" id="PF20772"/>
    </source>
</evidence>
<evidence type="ECO:0000256" key="2">
    <source>
        <dbReference type="ARBA" id="ARBA00022490"/>
    </source>
</evidence>
<keyword evidence="10" id="KW-1185">Reference proteome</keyword>
<dbReference type="PANTHER" id="PTHR12532">
    <property type="entry name" value="TRANSLATIONAL ACTIVATOR OF CYTOCHROME C OXIDASE 1"/>
    <property type="match status" value="1"/>
</dbReference>
<dbReference type="HAMAP" id="MF_00693">
    <property type="entry name" value="Transcrip_reg_TACO1"/>
    <property type="match status" value="1"/>
</dbReference>
<gene>
    <name evidence="9" type="ORF">GCM10011386_41050</name>
</gene>
<dbReference type="InterPro" id="IPR048300">
    <property type="entry name" value="TACO1_YebC-like_2nd/3rd_dom"/>
</dbReference>
<keyword evidence="5 6" id="KW-0804">Transcription</keyword>
<dbReference type="Gene3D" id="3.30.70.980">
    <property type="match status" value="2"/>
</dbReference>
<dbReference type="InterPro" id="IPR017856">
    <property type="entry name" value="Integrase-like_N"/>
</dbReference>
<protein>
    <recommendedName>
        <fullName evidence="6">Probable transcriptional regulatory protein GCM10011386_41050</fullName>
    </recommendedName>
</protein>
<feature type="domain" description="TACO1/YebC-like N-terminal" evidence="8">
    <location>
        <begin position="4"/>
        <end position="73"/>
    </location>
</feature>
<dbReference type="SUPFAM" id="SSF75625">
    <property type="entry name" value="YebC-like"/>
    <property type="match status" value="1"/>
</dbReference>
<dbReference type="NCBIfam" id="NF001030">
    <property type="entry name" value="PRK00110.1"/>
    <property type="match status" value="1"/>
</dbReference>
<dbReference type="InterPro" id="IPR029072">
    <property type="entry name" value="YebC-like"/>
</dbReference>